<feature type="compositionally biased region" description="Basic and acidic residues" evidence="6">
    <location>
        <begin position="47"/>
        <end position="59"/>
    </location>
</feature>
<evidence type="ECO:0000256" key="5">
    <source>
        <dbReference type="HAMAP-Rule" id="MF_01328"/>
    </source>
</evidence>
<proteinExistence type="inferred from homology"/>
<dbReference type="Pfam" id="PF00573">
    <property type="entry name" value="Ribosomal_L4"/>
    <property type="match status" value="1"/>
</dbReference>
<dbReference type="InterPro" id="IPR023574">
    <property type="entry name" value="Ribosomal_uL4_dom_sf"/>
</dbReference>
<dbReference type="HAMAP" id="MF_01328_B">
    <property type="entry name" value="Ribosomal_uL4_B"/>
    <property type="match status" value="1"/>
</dbReference>
<dbReference type="SUPFAM" id="SSF52166">
    <property type="entry name" value="Ribosomal protein L4"/>
    <property type="match status" value="1"/>
</dbReference>
<comment type="subunit">
    <text evidence="5">Part of the 50S ribosomal subunit.</text>
</comment>
<dbReference type="GO" id="GO:0005840">
    <property type="term" value="C:ribosome"/>
    <property type="evidence" value="ECO:0007669"/>
    <property type="project" value="UniProtKB-KW"/>
</dbReference>
<name>A0A9D1GT82_9MOLU</name>
<evidence type="ECO:0000313" key="8">
    <source>
        <dbReference type="Proteomes" id="UP000886758"/>
    </source>
</evidence>
<dbReference type="Gene3D" id="3.40.1370.10">
    <property type="match status" value="1"/>
</dbReference>
<dbReference type="InterPro" id="IPR013005">
    <property type="entry name" value="Ribosomal_uL4-like"/>
</dbReference>
<comment type="function">
    <text evidence="5">Forms part of the polypeptide exit tunnel.</text>
</comment>
<organism evidence="7 8">
    <name type="scientific">Candidatus Pelethenecus faecipullorum</name>
    <dbReference type="NCBI Taxonomy" id="2840900"/>
    <lineage>
        <taxon>Bacteria</taxon>
        <taxon>Bacillati</taxon>
        <taxon>Mycoplasmatota</taxon>
        <taxon>Mollicutes</taxon>
        <taxon>Candidatus Pelethenecus</taxon>
    </lineage>
</organism>
<sequence>MPTIALYNQSGDKINDLVLNDAVFGIEPNQQVIYDVVNAQRAAMRQGTHDTKGRSEVRGGGRKPWRQKGTGRARQGSIRAPQWRGGGVVFGPTPRSYAFKLNKKVKQLGMRSVLSYKAQNEKMVAVDTIHFEEIKTKNFLQFLANIKVEGKAMVVCTREELTDEAILSARNIPGVFLTPADNASVYEILCYDKLVATQGAIAYYEEELK</sequence>
<comment type="caution">
    <text evidence="7">The sequence shown here is derived from an EMBL/GenBank/DDBJ whole genome shotgun (WGS) entry which is preliminary data.</text>
</comment>
<feature type="region of interest" description="Disordered" evidence="6">
    <location>
        <begin position="44"/>
        <end position="87"/>
    </location>
</feature>
<reference evidence="7" key="1">
    <citation type="submission" date="2020-10" db="EMBL/GenBank/DDBJ databases">
        <authorList>
            <person name="Gilroy R."/>
        </authorList>
    </citation>
    <scope>NUCLEOTIDE SEQUENCE</scope>
    <source>
        <strain evidence="7">ChiW17-6978</strain>
    </source>
</reference>
<evidence type="ECO:0000256" key="2">
    <source>
        <dbReference type="ARBA" id="ARBA00022980"/>
    </source>
</evidence>
<dbReference type="PANTHER" id="PTHR10746:SF6">
    <property type="entry name" value="LARGE RIBOSOMAL SUBUNIT PROTEIN UL4M"/>
    <property type="match status" value="1"/>
</dbReference>
<evidence type="ECO:0000313" key="7">
    <source>
        <dbReference type="EMBL" id="HIT50496.1"/>
    </source>
</evidence>
<keyword evidence="5" id="KW-0694">RNA-binding</keyword>
<dbReference type="NCBIfam" id="TIGR03953">
    <property type="entry name" value="rplD_bact"/>
    <property type="match status" value="1"/>
</dbReference>
<keyword evidence="3 5" id="KW-0687">Ribonucleoprotein</keyword>
<protein>
    <recommendedName>
        <fullName evidence="4 5">Large ribosomal subunit protein uL4</fullName>
    </recommendedName>
</protein>
<dbReference type="GO" id="GO:1990904">
    <property type="term" value="C:ribonucleoprotein complex"/>
    <property type="evidence" value="ECO:0007669"/>
    <property type="project" value="UniProtKB-KW"/>
</dbReference>
<keyword evidence="2 5" id="KW-0689">Ribosomal protein</keyword>
<dbReference type="GO" id="GO:0006412">
    <property type="term" value="P:translation"/>
    <property type="evidence" value="ECO:0007669"/>
    <property type="project" value="UniProtKB-UniRule"/>
</dbReference>
<evidence type="ECO:0000256" key="4">
    <source>
        <dbReference type="ARBA" id="ARBA00035244"/>
    </source>
</evidence>
<accession>A0A9D1GT82</accession>
<dbReference type="GO" id="GO:0019843">
    <property type="term" value="F:rRNA binding"/>
    <property type="evidence" value="ECO:0007669"/>
    <property type="project" value="UniProtKB-UniRule"/>
</dbReference>
<dbReference type="Proteomes" id="UP000886758">
    <property type="component" value="Unassembled WGS sequence"/>
</dbReference>
<keyword evidence="5" id="KW-0699">rRNA-binding</keyword>
<dbReference type="InterPro" id="IPR002136">
    <property type="entry name" value="Ribosomal_uL4"/>
</dbReference>
<reference evidence="7" key="2">
    <citation type="journal article" date="2021" name="PeerJ">
        <title>Extensive microbial diversity within the chicken gut microbiome revealed by metagenomics and culture.</title>
        <authorList>
            <person name="Gilroy R."/>
            <person name="Ravi A."/>
            <person name="Getino M."/>
            <person name="Pursley I."/>
            <person name="Horton D.L."/>
            <person name="Alikhan N.F."/>
            <person name="Baker D."/>
            <person name="Gharbi K."/>
            <person name="Hall N."/>
            <person name="Watson M."/>
            <person name="Adriaenssens E.M."/>
            <person name="Foster-Nyarko E."/>
            <person name="Jarju S."/>
            <person name="Secka A."/>
            <person name="Antonio M."/>
            <person name="Oren A."/>
            <person name="Chaudhuri R.R."/>
            <person name="La Ragione R."/>
            <person name="Hildebrand F."/>
            <person name="Pallen M.J."/>
        </authorList>
    </citation>
    <scope>NUCLEOTIDE SEQUENCE</scope>
    <source>
        <strain evidence="7">ChiW17-6978</strain>
    </source>
</reference>
<evidence type="ECO:0000256" key="1">
    <source>
        <dbReference type="ARBA" id="ARBA00010528"/>
    </source>
</evidence>
<dbReference type="EMBL" id="DVLF01000178">
    <property type="protein sequence ID" value="HIT50496.1"/>
    <property type="molecule type" value="Genomic_DNA"/>
</dbReference>
<comment type="similarity">
    <text evidence="1 5">Belongs to the universal ribosomal protein uL4 family.</text>
</comment>
<evidence type="ECO:0000256" key="3">
    <source>
        <dbReference type="ARBA" id="ARBA00023274"/>
    </source>
</evidence>
<comment type="function">
    <text evidence="5">One of the primary rRNA binding proteins, this protein initially binds near the 5'-end of the 23S rRNA. It is important during the early stages of 50S assembly. It makes multiple contacts with different domains of the 23S rRNA in the assembled 50S subunit and ribosome.</text>
</comment>
<gene>
    <name evidence="5 7" type="primary">rplD</name>
    <name evidence="7" type="ORF">IAD46_05655</name>
</gene>
<dbReference type="PANTHER" id="PTHR10746">
    <property type="entry name" value="50S RIBOSOMAL PROTEIN L4"/>
    <property type="match status" value="1"/>
</dbReference>
<evidence type="ECO:0000256" key="6">
    <source>
        <dbReference type="SAM" id="MobiDB-lite"/>
    </source>
</evidence>
<feature type="compositionally biased region" description="Basic residues" evidence="6">
    <location>
        <begin position="60"/>
        <end position="71"/>
    </location>
</feature>
<dbReference type="GO" id="GO:0003735">
    <property type="term" value="F:structural constituent of ribosome"/>
    <property type="evidence" value="ECO:0007669"/>
    <property type="project" value="InterPro"/>
</dbReference>
<dbReference type="AlphaFoldDB" id="A0A9D1GT82"/>